<sequence>MSLPDPNPAASRWGATILAILTDGTAEERRAILEFLACHGRLSEEEARACLPRIQNLVFHPEAEIRYFARKAVQRLLEEYKELGSEALADSGELAMGGALPSREVLLRKIRLGSRYVVFEALERLTESGDPTLFMPLVEFLEQETDLYKISYLVRRLSRIPDPRVPDILAKYLDHQDFRVVANALEGLAEVSTPHLQERFAALAASPDHRVRAAAIRALLRYDRARARAALEGMLRSDSVAFQEAGMHVLRRAIAPDLEPLLDLAVNSRFPSIRLGALEISRQGGRKSARPTDVPGGPPPTEAQRERGLLTSFGLTILLMTLSTYVSHGMLLNIYLGGASLFVLMHRRHEATFARAVASAAFIACLVWGDVRYLPALGLLAIWLPLTGTRERPWRTRLAAWMFAALAVGLTHLFRDENLHTLDLVWAMITPTRQPDAALEGILVQVVRFRWILFAVIAVGVTLLLKLDRWFPIEAQPQTARRRLLIAFLAALLVLLALLIVQRVGMKMLLSMHGMGTPTLILKHFGD</sequence>
<organism evidence="3 4">
    <name type="scientific">Candidatus Ozemobacter sibiricus</name>
    <dbReference type="NCBI Taxonomy" id="2268124"/>
    <lineage>
        <taxon>Bacteria</taxon>
        <taxon>Candidatus Ozemobacteria</taxon>
        <taxon>Candidatus Ozemobacterales</taxon>
        <taxon>Candidatus Ozemobacteraceae</taxon>
        <taxon>Candidatus Ozemobacter</taxon>
    </lineage>
</organism>
<gene>
    <name evidence="3" type="ORF">OZSIB_3433</name>
</gene>
<accession>A0A367ZSD1</accession>
<dbReference type="InterPro" id="IPR011989">
    <property type="entry name" value="ARM-like"/>
</dbReference>
<protein>
    <recommendedName>
        <fullName evidence="5">HEAT repeat domain-containing protein</fullName>
    </recommendedName>
</protein>
<evidence type="ECO:0000256" key="2">
    <source>
        <dbReference type="SAM" id="Phobius"/>
    </source>
</evidence>
<keyword evidence="2" id="KW-0472">Membrane</keyword>
<name>A0A367ZSD1_9BACT</name>
<feature type="transmembrane region" description="Helical" evidence="2">
    <location>
        <begin position="485"/>
        <end position="505"/>
    </location>
</feature>
<dbReference type="EMBL" id="QOQW01000007">
    <property type="protein sequence ID" value="RCK80251.1"/>
    <property type="molecule type" value="Genomic_DNA"/>
</dbReference>
<dbReference type="AlphaFoldDB" id="A0A367ZSD1"/>
<proteinExistence type="predicted"/>
<feature type="transmembrane region" description="Helical" evidence="2">
    <location>
        <begin position="313"/>
        <end position="336"/>
    </location>
</feature>
<feature type="transmembrane region" description="Helical" evidence="2">
    <location>
        <begin position="449"/>
        <end position="465"/>
    </location>
</feature>
<evidence type="ECO:0000313" key="3">
    <source>
        <dbReference type="EMBL" id="RCK80251.1"/>
    </source>
</evidence>
<dbReference type="Pfam" id="PF13646">
    <property type="entry name" value="HEAT_2"/>
    <property type="match status" value="1"/>
</dbReference>
<comment type="caution">
    <text evidence="3">The sequence shown here is derived from an EMBL/GenBank/DDBJ whole genome shotgun (WGS) entry which is preliminary data.</text>
</comment>
<evidence type="ECO:0000313" key="4">
    <source>
        <dbReference type="Proteomes" id="UP000252355"/>
    </source>
</evidence>
<dbReference type="Proteomes" id="UP000252355">
    <property type="component" value="Unassembled WGS sequence"/>
</dbReference>
<dbReference type="SUPFAM" id="SSF48371">
    <property type="entry name" value="ARM repeat"/>
    <property type="match status" value="1"/>
</dbReference>
<keyword evidence="2" id="KW-0812">Transmembrane</keyword>
<dbReference type="InterPro" id="IPR016024">
    <property type="entry name" value="ARM-type_fold"/>
</dbReference>
<dbReference type="Gene3D" id="1.25.10.10">
    <property type="entry name" value="Leucine-rich Repeat Variant"/>
    <property type="match status" value="1"/>
</dbReference>
<feature type="transmembrane region" description="Helical" evidence="2">
    <location>
        <begin position="398"/>
        <end position="414"/>
    </location>
</feature>
<reference evidence="3 4" key="1">
    <citation type="submission" date="2018-05" db="EMBL/GenBank/DDBJ databases">
        <title>A metagenomic window into the 2 km-deep terrestrial subsurface aquifer revealed taxonomically and functionally diverse microbial community comprising novel uncultured bacterial lineages.</title>
        <authorList>
            <person name="Kadnikov V.V."/>
            <person name="Mardanov A.V."/>
            <person name="Beletsky A.V."/>
            <person name="Banks D."/>
            <person name="Pimenov N.V."/>
            <person name="Frank Y.A."/>
            <person name="Karnachuk O.V."/>
            <person name="Ravin N.V."/>
        </authorList>
    </citation>
    <scope>NUCLEOTIDE SEQUENCE [LARGE SCALE GENOMIC DNA]</scope>
    <source>
        <strain evidence="3">BY5</strain>
    </source>
</reference>
<keyword evidence="2" id="KW-1133">Transmembrane helix</keyword>
<evidence type="ECO:0008006" key="5">
    <source>
        <dbReference type="Google" id="ProtNLM"/>
    </source>
</evidence>
<evidence type="ECO:0000256" key="1">
    <source>
        <dbReference type="SAM" id="MobiDB-lite"/>
    </source>
</evidence>
<feature type="region of interest" description="Disordered" evidence="1">
    <location>
        <begin position="282"/>
        <end position="304"/>
    </location>
</feature>